<keyword evidence="5" id="KW-0067">ATP-binding</keyword>
<evidence type="ECO:0000259" key="8">
    <source>
        <dbReference type="Pfam" id="PF00133"/>
    </source>
</evidence>
<comment type="similarity">
    <text evidence="1">Belongs to the class-I aminoacyl-tRNA synthetase family.</text>
</comment>
<keyword evidence="4" id="KW-0547">Nucleotide-binding</keyword>
<keyword evidence="7" id="KW-0030">Aminoacyl-tRNA synthetase</keyword>
<reference evidence="9" key="1">
    <citation type="submission" date="2022-07" db="EMBL/GenBank/DDBJ databases">
        <title>Genome analysis of Parmales, a sister group of diatoms, reveals the evolutionary specialization of diatoms from phago-mixotrophs to photoautotrophs.</title>
        <authorList>
            <person name="Ban H."/>
            <person name="Sato S."/>
            <person name="Yoshikawa S."/>
            <person name="Kazumasa Y."/>
            <person name="Nakamura Y."/>
            <person name="Ichinomiya M."/>
            <person name="Saitoh K."/>
            <person name="Sato N."/>
            <person name="Blanc-Mathieu R."/>
            <person name="Endo H."/>
            <person name="Kuwata A."/>
            <person name="Ogata H."/>
        </authorList>
    </citation>
    <scope>NUCLEOTIDE SEQUENCE</scope>
</reference>
<name>A0A9W7AUK9_9STRA</name>
<sequence>MLIFKTFSHGLAYCPKAAALTPSALIPSRPQSLRRFSSIKSVLSSTKSSLSSTTASTKDQYDFKTIENKWQTYWDENQTFKTPIRSPNRPKKYILDMFPYPSGSGLHVGHPEGYTASDVMARYYRATGHDVLHPMGWDSFGLPAEQHAINTGTHPEVTTFENIATFKRQLKSLGFSYDWEKEIATTDPEYVKWTQWIFLQLFGKGLAKQSEVSVNWCPALGTVLANEEVINGLSE</sequence>
<dbReference type="Gene3D" id="3.40.50.620">
    <property type="entry name" value="HUPs"/>
    <property type="match status" value="1"/>
</dbReference>
<dbReference type="EC" id="6.1.1.4" evidence="2"/>
<dbReference type="Proteomes" id="UP001165082">
    <property type="component" value="Unassembled WGS sequence"/>
</dbReference>
<dbReference type="AlphaFoldDB" id="A0A9W7AUK9"/>
<keyword evidence="3" id="KW-0436">Ligase</keyword>
<dbReference type="GO" id="GO:0004823">
    <property type="term" value="F:leucine-tRNA ligase activity"/>
    <property type="evidence" value="ECO:0007669"/>
    <property type="project" value="UniProtKB-EC"/>
</dbReference>
<evidence type="ECO:0000256" key="1">
    <source>
        <dbReference type="ARBA" id="ARBA00005594"/>
    </source>
</evidence>
<dbReference type="Pfam" id="PF00133">
    <property type="entry name" value="tRNA-synt_1"/>
    <property type="match status" value="1"/>
</dbReference>
<gene>
    <name evidence="9" type="ORF">TrRE_jg11974</name>
</gene>
<evidence type="ECO:0000256" key="6">
    <source>
        <dbReference type="ARBA" id="ARBA00022917"/>
    </source>
</evidence>
<evidence type="ECO:0000256" key="3">
    <source>
        <dbReference type="ARBA" id="ARBA00022598"/>
    </source>
</evidence>
<dbReference type="InterPro" id="IPR002300">
    <property type="entry name" value="aa-tRNA-synth_Ia"/>
</dbReference>
<feature type="non-terminal residue" evidence="9">
    <location>
        <position position="1"/>
    </location>
</feature>
<keyword evidence="6" id="KW-0648">Protein biosynthesis</keyword>
<dbReference type="GO" id="GO:0005739">
    <property type="term" value="C:mitochondrion"/>
    <property type="evidence" value="ECO:0007669"/>
    <property type="project" value="TreeGrafter"/>
</dbReference>
<dbReference type="OrthoDB" id="15954at2759"/>
<keyword evidence="10" id="KW-1185">Reference proteome</keyword>
<dbReference type="PANTHER" id="PTHR43740:SF2">
    <property type="entry name" value="LEUCINE--TRNA LIGASE, MITOCHONDRIAL"/>
    <property type="match status" value="1"/>
</dbReference>
<proteinExistence type="inferred from homology"/>
<evidence type="ECO:0000313" key="9">
    <source>
        <dbReference type="EMBL" id="GMH74664.1"/>
    </source>
</evidence>
<dbReference type="GO" id="GO:0005524">
    <property type="term" value="F:ATP binding"/>
    <property type="evidence" value="ECO:0007669"/>
    <property type="project" value="UniProtKB-KW"/>
</dbReference>
<accession>A0A9W7AUK9</accession>
<evidence type="ECO:0000256" key="2">
    <source>
        <dbReference type="ARBA" id="ARBA00013164"/>
    </source>
</evidence>
<dbReference type="PANTHER" id="PTHR43740">
    <property type="entry name" value="LEUCYL-TRNA SYNTHETASE"/>
    <property type="match status" value="1"/>
</dbReference>
<dbReference type="FunFam" id="3.40.50.620:FF:000060">
    <property type="entry name" value="Leucine--tRNA ligase"/>
    <property type="match status" value="1"/>
</dbReference>
<dbReference type="GO" id="GO:0006429">
    <property type="term" value="P:leucyl-tRNA aminoacylation"/>
    <property type="evidence" value="ECO:0007669"/>
    <property type="project" value="InterPro"/>
</dbReference>
<dbReference type="InterPro" id="IPR002302">
    <property type="entry name" value="Leu-tRNA-ligase"/>
</dbReference>
<protein>
    <recommendedName>
        <fullName evidence="2">leucine--tRNA ligase</fullName>
        <ecNumber evidence="2">6.1.1.4</ecNumber>
    </recommendedName>
</protein>
<evidence type="ECO:0000256" key="7">
    <source>
        <dbReference type="ARBA" id="ARBA00023146"/>
    </source>
</evidence>
<dbReference type="SUPFAM" id="SSF52374">
    <property type="entry name" value="Nucleotidylyl transferase"/>
    <property type="match status" value="1"/>
</dbReference>
<feature type="domain" description="Aminoacyl-tRNA synthetase class Ia" evidence="8">
    <location>
        <begin position="70"/>
        <end position="231"/>
    </location>
</feature>
<evidence type="ECO:0000313" key="10">
    <source>
        <dbReference type="Proteomes" id="UP001165082"/>
    </source>
</evidence>
<dbReference type="GO" id="GO:0032543">
    <property type="term" value="P:mitochondrial translation"/>
    <property type="evidence" value="ECO:0007669"/>
    <property type="project" value="TreeGrafter"/>
</dbReference>
<dbReference type="InterPro" id="IPR014729">
    <property type="entry name" value="Rossmann-like_a/b/a_fold"/>
</dbReference>
<evidence type="ECO:0000256" key="4">
    <source>
        <dbReference type="ARBA" id="ARBA00022741"/>
    </source>
</evidence>
<comment type="caution">
    <text evidence="9">The sequence shown here is derived from an EMBL/GenBank/DDBJ whole genome shotgun (WGS) entry which is preliminary data.</text>
</comment>
<dbReference type="PRINTS" id="PR00985">
    <property type="entry name" value="TRNASYNTHLEU"/>
</dbReference>
<evidence type="ECO:0000256" key="5">
    <source>
        <dbReference type="ARBA" id="ARBA00022840"/>
    </source>
</evidence>
<organism evidence="9 10">
    <name type="scientific">Triparma retinervis</name>
    <dbReference type="NCBI Taxonomy" id="2557542"/>
    <lineage>
        <taxon>Eukaryota</taxon>
        <taxon>Sar</taxon>
        <taxon>Stramenopiles</taxon>
        <taxon>Ochrophyta</taxon>
        <taxon>Bolidophyceae</taxon>
        <taxon>Parmales</taxon>
        <taxon>Triparmaceae</taxon>
        <taxon>Triparma</taxon>
    </lineage>
</organism>
<dbReference type="EMBL" id="BRXZ01001586">
    <property type="protein sequence ID" value="GMH74664.1"/>
    <property type="molecule type" value="Genomic_DNA"/>
</dbReference>